<evidence type="ECO:0000256" key="10">
    <source>
        <dbReference type="ARBA" id="ARBA00023017"/>
    </source>
</evidence>
<feature type="coiled-coil region" evidence="16">
    <location>
        <begin position="1281"/>
        <end position="1308"/>
    </location>
</feature>
<dbReference type="PANTHER" id="PTHR22878:SF73">
    <property type="entry name" value="DYNEIN AXONEMAL HEAVY CHAIN 1"/>
    <property type="match status" value="1"/>
</dbReference>
<dbReference type="Pfam" id="PF12781">
    <property type="entry name" value="AAA_9"/>
    <property type="match status" value="1"/>
</dbReference>
<feature type="region of interest" description="Disordered" evidence="17">
    <location>
        <begin position="1"/>
        <end position="38"/>
    </location>
</feature>
<comment type="subcellular location">
    <subcellularLocation>
        <location evidence="1">Cell projection</location>
        <location evidence="1">Cilium</location>
        <location evidence="1">Flagellum</location>
    </subcellularLocation>
    <subcellularLocation>
        <location evidence="2">Cytoplasm</location>
        <location evidence="2">Cytoskeleton</location>
        <location evidence="2">Cilium axoneme</location>
    </subcellularLocation>
</comment>
<dbReference type="FunFam" id="1.10.472.130:FF:000006">
    <property type="entry name" value="Dynein axonemal heavy chain 1"/>
    <property type="match status" value="1"/>
</dbReference>
<dbReference type="InterPro" id="IPR013602">
    <property type="entry name" value="Dynein_heavy_linker"/>
</dbReference>
<evidence type="ECO:0000256" key="1">
    <source>
        <dbReference type="ARBA" id="ARBA00004230"/>
    </source>
</evidence>
<dbReference type="GO" id="GO:0005874">
    <property type="term" value="C:microtubule"/>
    <property type="evidence" value="ECO:0007669"/>
    <property type="project" value="UniProtKB-KW"/>
</dbReference>
<evidence type="ECO:0000256" key="9">
    <source>
        <dbReference type="ARBA" id="ARBA00022846"/>
    </source>
</evidence>
<evidence type="ECO:0000256" key="6">
    <source>
        <dbReference type="ARBA" id="ARBA00022737"/>
    </source>
</evidence>
<evidence type="ECO:0000259" key="18">
    <source>
        <dbReference type="Pfam" id="PF08393"/>
    </source>
</evidence>
<dbReference type="InterPro" id="IPR026983">
    <property type="entry name" value="DHC"/>
</dbReference>
<proteinExistence type="inferred from homology"/>
<dbReference type="InterPro" id="IPR035706">
    <property type="entry name" value="AAA_9"/>
</dbReference>
<feature type="compositionally biased region" description="Low complexity" evidence="17">
    <location>
        <begin position="11"/>
        <end position="25"/>
    </location>
</feature>
<reference evidence="25" key="1">
    <citation type="submission" date="2021-02" db="EMBL/GenBank/DDBJ databases">
        <authorList>
            <person name="Nowell W R."/>
        </authorList>
    </citation>
    <scope>NUCLEOTIDE SEQUENCE</scope>
</reference>
<accession>A0A814JKQ8</accession>
<dbReference type="Gene3D" id="1.10.8.1220">
    <property type="match status" value="1"/>
</dbReference>
<dbReference type="FunFam" id="1.20.58.1120:FF:000005">
    <property type="entry name" value="Dynein, axonemal, heavy chain 12"/>
    <property type="match status" value="1"/>
</dbReference>
<dbReference type="InterPro" id="IPR041589">
    <property type="entry name" value="DNAH3_AAA_lid_1"/>
</dbReference>
<name>A0A814JKQ8_9BILA</name>
<dbReference type="InterPro" id="IPR042228">
    <property type="entry name" value="Dynein_linker_3"/>
</dbReference>
<feature type="domain" description="Dynein heavy chain linker" evidence="18">
    <location>
        <begin position="984"/>
        <end position="1404"/>
    </location>
</feature>
<dbReference type="PANTHER" id="PTHR22878">
    <property type="entry name" value="DYNEIN HEAVY CHAIN 6, AXONEMAL-LIKE-RELATED"/>
    <property type="match status" value="1"/>
</dbReference>
<keyword evidence="8" id="KW-0067">ATP-binding</keyword>
<feature type="domain" description="Dynein heavy chain AAA module D4" evidence="21">
    <location>
        <begin position="2645"/>
        <end position="2906"/>
    </location>
</feature>
<evidence type="ECO:0000256" key="7">
    <source>
        <dbReference type="ARBA" id="ARBA00022741"/>
    </source>
</evidence>
<dbReference type="FunFam" id="3.20.180.20:FF:000003">
    <property type="entry name" value="Dynein heavy chain 12, axonemal"/>
    <property type="match status" value="1"/>
</dbReference>
<dbReference type="GO" id="GO:0031514">
    <property type="term" value="C:motile cilium"/>
    <property type="evidence" value="ECO:0007669"/>
    <property type="project" value="UniProtKB-SubCell"/>
</dbReference>
<evidence type="ECO:0000256" key="4">
    <source>
        <dbReference type="ARBA" id="ARBA00022490"/>
    </source>
</evidence>
<dbReference type="EMBL" id="CAJNON010000151">
    <property type="protein sequence ID" value="CAF1039030.1"/>
    <property type="molecule type" value="Genomic_DNA"/>
</dbReference>
<dbReference type="Proteomes" id="UP000663891">
    <property type="component" value="Unassembled WGS sequence"/>
</dbReference>
<evidence type="ECO:0000256" key="12">
    <source>
        <dbReference type="ARBA" id="ARBA00023069"/>
    </source>
</evidence>
<feature type="domain" description="Dynein heavy chain hydrolytic ATP-binding dynein motor region" evidence="19">
    <location>
        <begin position="1656"/>
        <end position="1691"/>
    </location>
</feature>
<dbReference type="FunFam" id="1.20.140.100:FF:000004">
    <property type="entry name" value="Dynein axonemal heavy chain 6"/>
    <property type="match status" value="1"/>
</dbReference>
<evidence type="ECO:0000256" key="16">
    <source>
        <dbReference type="SAM" id="Coils"/>
    </source>
</evidence>
<comment type="caution">
    <text evidence="25">The sequence shown here is derived from an EMBL/GenBank/DDBJ whole genome shotgun (WGS) entry which is preliminary data.</text>
</comment>
<evidence type="ECO:0000256" key="15">
    <source>
        <dbReference type="ARBA" id="ARBA00023273"/>
    </source>
</evidence>
<dbReference type="InterPro" id="IPR035699">
    <property type="entry name" value="AAA_6"/>
</dbReference>
<dbReference type="Gene3D" id="6.10.140.1060">
    <property type="match status" value="1"/>
</dbReference>
<evidence type="ECO:0000256" key="5">
    <source>
        <dbReference type="ARBA" id="ARBA00022701"/>
    </source>
</evidence>
<evidence type="ECO:0000313" key="25">
    <source>
        <dbReference type="EMBL" id="CAF1039030.1"/>
    </source>
</evidence>
<evidence type="ECO:0000256" key="11">
    <source>
        <dbReference type="ARBA" id="ARBA00023054"/>
    </source>
</evidence>
<feature type="coiled-coil region" evidence="16">
    <location>
        <begin position="732"/>
        <end position="766"/>
    </location>
</feature>
<dbReference type="InterPro" id="IPR041466">
    <property type="entry name" value="Dynein_AAA5_ext"/>
</dbReference>
<keyword evidence="7" id="KW-0547">Nucleotide-binding</keyword>
<dbReference type="Gene3D" id="1.20.920.20">
    <property type="match status" value="1"/>
</dbReference>
<dbReference type="GO" id="GO:0045505">
    <property type="term" value="F:dynein intermediate chain binding"/>
    <property type="evidence" value="ECO:0007669"/>
    <property type="project" value="InterPro"/>
</dbReference>
<evidence type="ECO:0000256" key="8">
    <source>
        <dbReference type="ARBA" id="ARBA00022840"/>
    </source>
</evidence>
<comment type="similarity">
    <text evidence="3">Belongs to the dynein heavy chain family.</text>
</comment>
<dbReference type="FunFam" id="3.40.50.300:FF:000044">
    <property type="entry name" value="Dynein heavy chain 5, axonemal"/>
    <property type="match status" value="1"/>
</dbReference>
<keyword evidence="4" id="KW-0963">Cytoplasm</keyword>
<feature type="domain" description="Dynein heavy chain AAA 5 extension" evidence="23">
    <location>
        <begin position="2133"/>
        <end position="2253"/>
    </location>
</feature>
<dbReference type="Pfam" id="PF12777">
    <property type="entry name" value="MT"/>
    <property type="match status" value="1"/>
</dbReference>
<organism evidence="25 26">
    <name type="scientific">Adineta steineri</name>
    <dbReference type="NCBI Taxonomy" id="433720"/>
    <lineage>
        <taxon>Eukaryota</taxon>
        <taxon>Metazoa</taxon>
        <taxon>Spiralia</taxon>
        <taxon>Gnathifera</taxon>
        <taxon>Rotifera</taxon>
        <taxon>Eurotatoria</taxon>
        <taxon>Bdelloidea</taxon>
        <taxon>Adinetida</taxon>
        <taxon>Adinetidae</taxon>
        <taxon>Adineta</taxon>
    </lineage>
</organism>
<dbReference type="Pfam" id="PF12780">
    <property type="entry name" value="AAA_8"/>
    <property type="match status" value="1"/>
</dbReference>
<dbReference type="FunFam" id="3.40.50.300:FF:002141">
    <property type="entry name" value="Dynein heavy chain"/>
    <property type="match status" value="1"/>
</dbReference>
<feature type="domain" description="Dynein heavy chain hydrolytic ATP-binding dynein motor region" evidence="19">
    <location>
        <begin position="1692"/>
        <end position="1924"/>
    </location>
</feature>
<dbReference type="InterPro" id="IPR043157">
    <property type="entry name" value="Dynein_AAA1S"/>
</dbReference>
<dbReference type="Gene3D" id="1.10.287.2620">
    <property type="match status" value="1"/>
</dbReference>
<dbReference type="Gene3D" id="3.20.180.20">
    <property type="entry name" value="Dynein heavy chain, N-terminal domain 2"/>
    <property type="match status" value="1"/>
</dbReference>
<evidence type="ECO:0000256" key="13">
    <source>
        <dbReference type="ARBA" id="ARBA00023175"/>
    </source>
</evidence>
<dbReference type="FunFam" id="1.10.8.710:FF:000004">
    <property type="entry name" value="Dynein axonemal heavy chain 6"/>
    <property type="match status" value="1"/>
</dbReference>
<dbReference type="Gene3D" id="3.40.50.300">
    <property type="entry name" value="P-loop containing nucleotide triphosphate hydrolases"/>
    <property type="match status" value="7"/>
</dbReference>
<dbReference type="Gene3D" id="1.20.140.100">
    <property type="entry name" value="Dynein heavy chain, N-terminal domain 2"/>
    <property type="match status" value="1"/>
</dbReference>
<dbReference type="GO" id="GO:0005858">
    <property type="term" value="C:axonemal dynein complex"/>
    <property type="evidence" value="ECO:0007669"/>
    <property type="project" value="UniProtKB-ARBA"/>
</dbReference>
<keyword evidence="15" id="KW-0966">Cell projection</keyword>
<dbReference type="FunFam" id="1.20.920.30:FF:000005">
    <property type="entry name" value="Dynein, axonemal, heavy chain 2"/>
    <property type="match status" value="1"/>
</dbReference>
<dbReference type="FunFam" id="1.10.287.2620:FF:000002">
    <property type="entry name" value="Dynein heavy chain 2, axonemal"/>
    <property type="match status" value="1"/>
</dbReference>
<dbReference type="OrthoDB" id="447173at2759"/>
<gene>
    <name evidence="25" type="ORF">VCS650_LOCUS16761</name>
</gene>
<dbReference type="Pfam" id="PF17857">
    <property type="entry name" value="AAA_lid_1"/>
    <property type="match status" value="1"/>
</dbReference>
<keyword evidence="9" id="KW-0282">Flagellum</keyword>
<protein>
    <submittedName>
        <fullName evidence="25">Uncharacterized protein</fullName>
    </submittedName>
</protein>
<feature type="domain" description="Dynein heavy chain hydrolytic ATP-binding dynein motor region" evidence="19">
    <location>
        <begin position="1530"/>
        <end position="1646"/>
    </location>
</feature>
<keyword evidence="10" id="KW-0243">Dynein</keyword>
<evidence type="ECO:0000259" key="24">
    <source>
        <dbReference type="Pfam" id="PF17857"/>
    </source>
</evidence>
<evidence type="ECO:0000259" key="22">
    <source>
        <dbReference type="Pfam" id="PF12781"/>
    </source>
</evidence>
<dbReference type="FunFam" id="3.40.50.300:FF:000223">
    <property type="entry name" value="Dynein heavy chain 3, axonemal"/>
    <property type="match status" value="1"/>
</dbReference>
<keyword evidence="5" id="KW-0493">Microtubule</keyword>
<dbReference type="Pfam" id="PF12774">
    <property type="entry name" value="AAA_6"/>
    <property type="match status" value="3"/>
</dbReference>
<sequence length="3637" mass="419339">MPQENGHKLNRQSARSAHSRASSNNYENSTDRIRRNQEIKERGYYSELATVDPDSTFEIARQAPAAHDDVLRETFRMSNTARASIFDLQGIDIAQILANSKEGEFTTEFKRSEVYLEKTFEPKVFMPFYTAPYTLPRKVEIERRKRLYLSLDLPTLLEERNIDTNKLMPKYVPADKPVTLNMPNEDPAPFDPFLPLYYFDNTDFEIWTPETWLALGHDPFTALNKPLPGIALLPDKPQSEIKDIKDSHLNFHWHNVSIHEYDAEKQLWLVTPDNREHEVFDMYRPAKQSRKQMEAIEGEQPATPHSATNGHNHEHPSGTHGRYWIPRIQLHFLAEDPRIFADRVTKAYLDRKRTEAELRSTLFIDCMPTDGIGKLDDERIKRMVELTKTGAVSKTFKDEHVTPIVEEVNLDYARTMNTMVFEEVTQSDPISFAFITLPIKQRRLVPPSGCIGIPEYSFNDVFDRFKFISLLTSKSAIDALKLVRTECDYVINNLSLLQKNFPKHVKLDEFESMQVNQTSTTHMYLTDTWKNNLRQGIKTQFIDVGRGWYNINESDFHIYKVSKLKKFIERVKFMMQDTLRFLVQESCQNYVRMITDACTPILHLKEDFKWPKDDLTNSPYKPPKNPLFHLDLTIDQVGPRYVTSYENFPNIILGAFDRAILQTQAIPQIEKDVMENIFWGGEMLRLESVALQEKKVIEWRETLQKAIHASLIPLKAYAEAYETYVPLMNLNIDHYIKDFEKTEKSIEEYRNEILIHVNEKDKLEKSIPTSIVIGPYFVFAQKLREALSNKRKALIEALLLSQTKRARSKTEELNDTFRDIQRKLYEKPNSAEDLSEHREWMKSVPEQVDDKKDDIQKILEEFTVLDEFFYNLSNEDFQLKYGLLSWPWKLRTMLEAVEEQHKEDEDRFKKLQVQDTATLNDKMDQLIMSVAGLSGHMSMDRAHEVANECRKLNKALKECVEASQTYNNRERLLGLPVTNYDKLSRLVKDFEPYRVLWSTTSDWLRSYDSWMNDPIISVNAEDIEKNVTEMYKNTHKSIKTFADNEARFIILAQIYDPDISDLRGIQQIAVAIKGQIEDFKPSIPLIQALRAPGMRNRHWEELSELVKMAVRPKKELTFAKCLEMGLQKHIEVITKVAEKAAKEFSIEQQLDKMEQEWKPIRFEVLPYKQTGTYIIKASEDISQMLDDHIVATQSMSFSPFKKAFEERIASWENKLKITQEVLDEWLACQRSWLYLEPIFSSEDIIRQLPVESKRYQTMERIWRKVMKQAKENPEVISLCPEARLRDNLREANKLLEQVQKGLSEYLETKRMAFPRFYFLSDDELLQILSQTKDPKAVQPHLRKCFENITKVKFEDDMRISKMYSAEQEEVAFRKDIYPIGNVEDWMCEIEKVMRETLRQVIRDALQDYVTRPRKQWVQLWPGQIVVAGSQTFWTTQVSEALEKKEIVKYHKQQLHELDELRELVRGELTDNARETLKALIVIEVHARDVVINLIDEKVMNVNDFEWISQLRYYWNEDHLYIRAVNAEFRYGYEYLGNTPRLVITPLTDRCYLTLTGALHLKFGGAPAGPAGTGKTETTKDLAKAMAVQCVVFNCSDQLDFMAMAKFFCGLASSGAIACLDEFNRIDIEVLSVVANQIATILRASRLRYSCSFYSFSAGAWACFDEFNRIDIEVLSVVAQQIQVINQALMQKRIDIEVLSVIANQVLTIQLALRTHAERFMFEGKEIVLKSSCAVFITMNPGYAGRTELPDNLKALFRPVAMMVPDYGLIAENSLFSFGFSEAKPLAKKIVQTFKLSSEQLSSQDHYDFGMRAVKSVISAAGNLKRQYSTMNEDLICLRAIRDVNIPKFLQDDLKLFTGIVSDLFPKIKEEPIDYKILEEGLRHACKQLNIKDVPGFLLKCIQLFETTIVRHGLMLVGPTGSGKTKSYESLKIAMTYMKGKINPAGTPFKPVYTYILNPKSITMGQLYGAFDDLTHEWTDGILSTLMREGVAAENDDKRWYLFDGPVDAVWIENMNTVLDDNKKLCLSSGEIIKMTEAMTMMFEVADLSQASPATVSRCGMVYLEPSILGLQPFVECWAMTMMFEVADLSQASPATVSRCGMVYLEPSILGLQPFVECWVKKLPDPIFKHYEAINQLFNNYLEPSLKFIRKNVKEIIPTYDSNLTFSLIKMFDCFIQPFRPRESDKPAVPEAAERVGDLIEPWFIFSLIWSVGASCDNDSRRKFSEWLRQKLEHDPIKLAIPAAGLVYDYVFDDGGIVTPSEEQKANEEEGGDDSKKRQPRWKHWLADLPPFQISHDAKFSDILVPTIDNIRNAHVIEMLLRMDRPVLCVGPTGTSKTLTVADKLMRSMPKEFSPEFIVFSAKTNANQTQDLIDSKLDKRRRGIYGPPLGKVFLFFIDDLNMPALETYGAQPPIELIRQYMDFKGWYDRKVVGEFRTLVDINFIGAMGPPGGGRNPVTPRLTRHFNFVSFTELENDSMKKIFSTIFNWWTRQNEFVLNLSDKLIMSSIEVYKTICASLLPTPSKSHYTFNLRDLSKVFQGMLMMEAKRIDNVEGLLRLWYHENCRVFQDRLINDEDRDWFRKLLGDRMKADFNMNFESVVQEPVLYGDFVATSADKSYQEIDDVKLMKKRLDEYLEEYNQVNTTKMNLVLFLDAMKHLSRIIRVIKQPLGNSLLLGVGGSGRQSLTRLAAFISEYELRSIQLSKSYGMSEWKEDLRKFMLHAGLRNTPTVFLFSDTQIKSESFLEDLNNILNSGDVPNIYAIDELEQIYTLMKPVVSEAGLPPTKTNLYSAYTKRVRQNLHTVVCMSPIGEVFRARLRQFPALVNCCTIDWYSEWPKDALEAVSETYLNNMITLDADAKVVQGLVKLCQEIHQSAAVMTIKYRDEMSRHNYVTPTSYLELLNIFSKIFGKKKDELVFAKKRTKTGLDKLLSTEKDVAKLRVELNEMLPLLDQAVQETNETMAKIAEDTASTEVIKTKVAAEEEEVQVKVRETRAIASEASERLAEALPALEAALQSLEVLSKNDINEVRALQRPPQGVKLTMEAVSILKQVEPNKVTVPGKNKKEDDYWEPGRALLADAGKFLQSLRDFDKENIPEIVIQKLQKHIDSPDFDPIKIEKTSKACKSLCMWCRAMYSFYMINKEVAPRKEALANAEAELAVVKEVLATKKRELKRLEEGLRTLQVKYEDAVRKKTDYETKVDECNQRIVRAERLTTGLGDEKIRWQENVLMLDHALVNVIGDVLVCSGFIAYLGPFTAEYRDNMVKEWITKLKAYNVPHSDNPELVRVLGDAVKIRSWQLAGLPKDNLSVQNGVIVQYSNRWPLFIDPQGQANKWIKNMEKNTGLDVMKLSDRDYLRTLENSIRFGKPCLLENVGTEIDPALEPVLLRQTFRQSGSTVIKLGDAVIPYHDDFRFYITTKLPNPHYTPEISVKVTLVNFTLSPSGLEDQMLARVVAEERPDLEEMKNTLIISNATMRNELKALEDTILEKLSTSENPVDDIELINALEASKAKSTEIKTKMQAAEQTEKDIDLTRAEYVPVAVNTQILFFCVSDLANVDPMYQYSLEWFTNIFLSSIQSAPRADNLEQRIKNINEFFTFSLYCNVCRSLFEKHKLLFAFLLTVRVLMHQKKVHLVSYNYFI</sequence>
<keyword evidence="11 16" id="KW-0175">Coiled coil</keyword>
<evidence type="ECO:0000259" key="19">
    <source>
        <dbReference type="Pfam" id="PF12774"/>
    </source>
</evidence>
<keyword evidence="13" id="KW-0505">Motor protein</keyword>
<dbReference type="Gene3D" id="1.20.58.1120">
    <property type="match status" value="1"/>
</dbReference>
<evidence type="ECO:0000256" key="3">
    <source>
        <dbReference type="ARBA" id="ARBA00008887"/>
    </source>
</evidence>
<evidence type="ECO:0000256" key="2">
    <source>
        <dbReference type="ARBA" id="ARBA00004430"/>
    </source>
</evidence>
<dbReference type="FunFam" id="1.10.8.1220:FF:000001">
    <property type="entry name" value="Dynein axonemal heavy chain 5"/>
    <property type="match status" value="1"/>
</dbReference>
<feature type="domain" description="Dynein heavy chain 3 AAA+ lid" evidence="24">
    <location>
        <begin position="2503"/>
        <end position="2592"/>
    </location>
</feature>
<evidence type="ECO:0000256" key="17">
    <source>
        <dbReference type="SAM" id="MobiDB-lite"/>
    </source>
</evidence>
<dbReference type="GO" id="GO:0005524">
    <property type="term" value="F:ATP binding"/>
    <property type="evidence" value="ECO:0007669"/>
    <property type="project" value="UniProtKB-KW"/>
</dbReference>
<dbReference type="GO" id="GO:0051959">
    <property type="term" value="F:dynein light intermediate chain binding"/>
    <property type="evidence" value="ECO:0007669"/>
    <property type="project" value="InterPro"/>
</dbReference>
<dbReference type="InterPro" id="IPR024743">
    <property type="entry name" value="Dynein_HC_stalk"/>
</dbReference>
<dbReference type="Gene3D" id="1.20.920.30">
    <property type="match status" value="1"/>
</dbReference>
<dbReference type="Gene3D" id="1.10.472.130">
    <property type="match status" value="1"/>
</dbReference>
<evidence type="ECO:0000256" key="14">
    <source>
        <dbReference type="ARBA" id="ARBA00023212"/>
    </source>
</evidence>
<dbReference type="FunFam" id="3.40.50.300:FF:000353">
    <property type="entry name" value="Dynein axonemal heavy chain 1"/>
    <property type="match status" value="1"/>
</dbReference>
<evidence type="ECO:0000259" key="20">
    <source>
        <dbReference type="Pfam" id="PF12777"/>
    </source>
</evidence>
<feature type="coiled-coil region" evidence="16">
    <location>
        <begin position="3149"/>
        <end position="3211"/>
    </location>
</feature>
<feature type="domain" description="Dynein heavy chain coiled coil stalk" evidence="20">
    <location>
        <begin position="2920"/>
        <end position="3266"/>
    </location>
</feature>
<evidence type="ECO:0000259" key="21">
    <source>
        <dbReference type="Pfam" id="PF12780"/>
    </source>
</evidence>
<keyword evidence="12" id="KW-0969">Cilium</keyword>
<dbReference type="Pfam" id="PF17852">
    <property type="entry name" value="Dynein_AAA_lid"/>
    <property type="match status" value="1"/>
</dbReference>
<dbReference type="FunFam" id="1.20.920.20:FF:000006">
    <property type="entry name" value="Dynein, axonemal, heavy chain 6"/>
    <property type="match status" value="1"/>
</dbReference>
<feature type="domain" description="Dynein heavy chain ATP-binding dynein motor region" evidence="22">
    <location>
        <begin position="3293"/>
        <end position="3513"/>
    </location>
</feature>
<dbReference type="SUPFAM" id="SSF52540">
    <property type="entry name" value="P-loop containing nucleoside triphosphate hydrolases"/>
    <property type="match status" value="4"/>
</dbReference>
<dbReference type="InterPro" id="IPR042222">
    <property type="entry name" value="Dynein_2_N"/>
</dbReference>
<dbReference type="InterPro" id="IPR027417">
    <property type="entry name" value="P-loop_NTPase"/>
</dbReference>
<feature type="compositionally biased region" description="Basic and acidic residues" evidence="17">
    <location>
        <begin position="29"/>
        <end position="38"/>
    </location>
</feature>
<dbReference type="Gene3D" id="1.10.8.710">
    <property type="match status" value="1"/>
</dbReference>
<dbReference type="Pfam" id="PF12775">
    <property type="entry name" value="AAA_7"/>
    <property type="match status" value="1"/>
</dbReference>
<dbReference type="InterPro" id="IPR024317">
    <property type="entry name" value="Dynein_heavy_chain_D4_dom"/>
</dbReference>
<feature type="region of interest" description="Disordered" evidence="17">
    <location>
        <begin position="294"/>
        <end position="318"/>
    </location>
</feature>
<evidence type="ECO:0000313" key="26">
    <source>
        <dbReference type="Proteomes" id="UP000663891"/>
    </source>
</evidence>
<evidence type="ECO:0000259" key="23">
    <source>
        <dbReference type="Pfam" id="PF17852"/>
    </source>
</evidence>
<dbReference type="Pfam" id="PF08393">
    <property type="entry name" value="DHC_N2"/>
    <property type="match status" value="1"/>
</dbReference>
<dbReference type="GO" id="GO:0007018">
    <property type="term" value="P:microtubule-based movement"/>
    <property type="evidence" value="ECO:0007669"/>
    <property type="project" value="InterPro"/>
</dbReference>
<keyword evidence="14" id="KW-0206">Cytoskeleton</keyword>
<keyword evidence="6" id="KW-0677">Repeat</keyword>